<comment type="caution">
    <text evidence="1">The sequence shown here is derived from an EMBL/GenBank/DDBJ whole genome shotgun (WGS) entry which is preliminary data.</text>
</comment>
<keyword evidence="2" id="KW-1185">Reference proteome</keyword>
<accession>A0AAN5CJH3</accession>
<organism evidence="1 2">
    <name type="scientific">Pristionchus mayeri</name>
    <dbReference type="NCBI Taxonomy" id="1317129"/>
    <lineage>
        <taxon>Eukaryota</taxon>
        <taxon>Metazoa</taxon>
        <taxon>Ecdysozoa</taxon>
        <taxon>Nematoda</taxon>
        <taxon>Chromadorea</taxon>
        <taxon>Rhabditida</taxon>
        <taxon>Rhabditina</taxon>
        <taxon>Diplogasteromorpha</taxon>
        <taxon>Diplogasteroidea</taxon>
        <taxon>Neodiplogasteridae</taxon>
        <taxon>Pristionchus</taxon>
    </lineage>
</organism>
<dbReference type="EMBL" id="BTRK01000004">
    <property type="protein sequence ID" value="GMR45547.1"/>
    <property type="molecule type" value="Genomic_DNA"/>
</dbReference>
<sequence>TFEGFEFHVNGPLISIAFDKKNLVAIQANYNWQNVRDLSKAGFIAPPGFNGCAKLDASKVFPQWNSGFYGAEFDLHSTTKVGVTWDIDCNVTQDIVIKDMTNSKRNTVNGVQKNVQIVMENIDFATYYYNEATPPHGFIARHTPTRA</sequence>
<proteinExistence type="predicted"/>
<dbReference type="Proteomes" id="UP001328107">
    <property type="component" value="Unassembled WGS sequence"/>
</dbReference>
<dbReference type="AlphaFoldDB" id="A0AAN5CJH3"/>
<evidence type="ECO:0000313" key="1">
    <source>
        <dbReference type="EMBL" id="GMR45547.1"/>
    </source>
</evidence>
<protein>
    <submittedName>
        <fullName evidence="1">Uncharacterized protein</fullName>
    </submittedName>
</protein>
<name>A0AAN5CJH3_9BILA</name>
<evidence type="ECO:0000313" key="2">
    <source>
        <dbReference type="Proteomes" id="UP001328107"/>
    </source>
</evidence>
<reference evidence="2" key="1">
    <citation type="submission" date="2022-10" db="EMBL/GenBank/DDBJ databases">
        <title>Genome assembly of Pristionchus species.</title>
        <authorList>
            <person name="Yoshida K."/>
            <person name="Sommer R.J."/>
        </authorList>
    </citation>
    <scope>NUCLEOTIDE SEQUENCE [LARGE SCALE GENOMIC DNA]</scope>
    <source>
        <strain evidence="2">RS5460</strain>
    </source>
</reference>
<gene>
    <name evidence="1" type="ORF">PMAYCL1PPCAC_15742</name>
</gene>
<feature type="non-terminal residue" evidence="1">
    <location>
        <position position="1"/>
    </location>
</feature>